<reference evidence="2 3" key="1">
    <citation type="journal article" date="2019" name="Nat. Ecol. Evol.">
        <title>Megaphylogeny resolves global patterns of mushroom evolution.</title>
        <authorList>
            <person name="Varga T."/>
            <person name="Krizsan K."/>
            <person name="Foldi C."/>
            <person name="Dima B."/>
            <person name="Sanchez-Garcia M."/>
            <person name="Sanchez-Ramirez S."/>
            <person name="Szollosi G.J."/>
            <person name="Szarkandi J.G."/>
            <person name="Papp V."/>
            <person name="Albert L."/>
            <person name="Andreopoulos W."/>
            <person name="Angelini C."/>
            <person name="Antonin V."/>
            <person name="Barry K.W."/>
            <person name="Bougher N.L."/>
            <person name="Buchanan P."/>
            <person name="Buyck B."/>
            <person name="Bense V."/>
            <person name="Catcheside P."/>
            <person name="Chovatia M."/>
            <person name="Cooper J."/>
            <person name="Damon W."/>
            <person name="Desjardin D."/>
            <person name="Finy P."/>
            <person name="Geml J."/>
            <person name="Haridas S."/>
            <person name="Hughes K."/>
            <person name="Justo A."/>
            <person name="Karasinski D."/>
            <person name="Kautmanova I."/>
            <person name="Kiss B."/>
            <person name="Kocsube S."/>
            <person name="Kotiranta H."/>
            <person name="LaButti K.M."/>
            <person name="Lechner B.E."/>
            <person name="Liimatainen K."/>
            <person name="Lipzen A."/>
            <person name="Lukacs Z."/>
            <person name="Mihaltcheva S."/>
            <person name="Morgado L.N."/>
            <person name="Niskanen T."/>
            <person name="Noordeloos M.E."/>
            <person name="Ohm R.A."/>
            <person name="Ortiz-Santana B."/>
            <person name="Ovrebo C."/>
            <person name="Racz N."/>
            <person name="Riley R."/>
            <person name="Savchenko A."/>
            <person name="Shiryaev A."/>
            <person name="Soop K."/>
            <person name="Spirin V."/>
            <person name="Szebenyi C."/>
            <person name="Tomsovsky M."/>
            <person name="Tulloss R.E."/>
            <person name="Uehling J."/>
            <person name="Grigoriev I.V."/>
            <person name="Vagvolgyi C."/>
            <person name="Papp T."/>
            <person name="Martin F.M."/>
            <person name="Miettinen O."/>
            <person name="Hibbett D.S."/>
            <person name="Nagy L.G."/>
        </authorList>
    </citation>
    <scope>NUCLEOTIDE SEQUENCE [LARGE SCALE GENOMIC DNA]</scope>
    <source>
        <strain evidence="2 3">FP101781</strain>
    </source>
</reference>
<keyword evidence="3" id="KW-1185">Reference proteome</keyword>
<evidence type="ECO:0000313" key="3">
    <source>
        <dbReference type="Proteomes" id="UP000298030"/>
    </source>
</evidence>
<dbReference type="OrthoDB" id="3271236at2759"/>
<organism evidence="2 3">
    <name type="scientific">Coprinellus micaceus</name>
    <name type="common">Glistening ink-cap mushroom</name>
    <name type="synonym">Coprinus micaceus</name>
    <dbReference type="NCBI Taxonomy" id="71717"/>
    <lineage>
        <taxon>Eukaryota</taxon>
        <taxon>Fungi</taxon>
        <taxon>Dikarya</taxon>
        <taxon>Basidiomycota</taxon>
        <taxon>Agaricomycotina</taxon>
        <taxon>Agaricomycetes</taxon>
        <taxon>Agaricomycetidae</taxon>
        <taxon>Agaricales</taxon>
        <taxon>Agaricineae</taxon>
        <taxon>Psathyrellaceae</taxon>
        <taxon>Coprinellus</taxon>
    </lineage>
</organism>
<feature type="region of interest" description="Disordered" evidence="1">
    <location>
        <begin position="581"/>
        <end position="611"/>
    </location>
</feature>
<name>A0A4Y7SZ65_COPMI</name>
<feature type="compositionally biased region" description="Low complexity" evidence="1">
    <location>
        <begin position="34"/>
        <end position="49"/>
    </location>
</feature>
<feature type="compositionally biased region" description="Basic and acidic residues" evidence="1">
    <location>
        <begin position="119"/>
        <end position="130"/>
    </location>
</feature>
<feature type="compositionally biased region" description="Low complexity" evidence="1">
    <location>
        <begin position="441"/>
        <end position="481"/>
    </location>
</feature>
<gene>
    <name evidence="2" type="ORF">FA13DRAFT_1736797</name>
</gene>
<feature type="compositionally biased region" description="Acidic residues" evidence="1">
    <location>
        <begin position="513"/>
        <end position="530"/>
    </location>
</feature>
<accession>A0A4Y7SZ65</accession>
<feature type="compositionally biased region" description="Low complexity" evidence="1">
    <location>
        <begin position="152"/>
        <end position="166"/>
    </location>
</feature>
<evidence type="ECO:0000256" key="1">
    <source>
        <dbReference type="SAM" id="MobiDB-lite"/>
    </source>
</evidence>
<comment type="caution">
    <text evidence="2">The sequence shown here is derived from an EMBL/GenBank/DDBJ whole genome shotgun (WGS) entry which is preliminary data.</text>
</comment>
<feature type="compositionally biased region" description="Polar residues" evidence="1">
    <location>
        <begin position="278"/>
        <end position="327"/>
    </location>
</feature>
<dbReference type="AlphaFoldDB" id="A0A4Y7SZ65"/>
<feature type="region of interest" description="Disordered" evidence="1">
    <location>
        <begin position="102"/>
        <end position="374"/>
    </location>
</feature>
<protein>
    <submittedName>
        <fullName evidence="2">Uncharacterized protein</fullName>
    </submittedName>
</protein>
<feature type="region of interest" description="Disordered" evidence="1">
    <location>
        <begin position="393"/>
        <end position="482"/>
    </location>
</feature>
<feature type="compositionally biased region" description="Acidic residues" evidence="1">
    <location>
        <begin position="537"/>
        <end position="554"/>
    </location>
</feature>
<feature type="compositionally biased region" description="Low complexity" evidence="1">
    <location>
        <begin position="334"/>
        <end position="365"/>
    </location>
</feature>
<sequence length="611" mass="61841">MPLPDESPRGSIANLINRFENQTKRATSQQGTYSVSSRSSSVVSHTSSVGDASTVEVKEKKEWPPKNLGQQATQLPGDKPGFVMPSYLRPSVNVLASTVAGSLSKTSSNGSGGSPGESVAKDASKQETVDTPKAVTPPTNGASTPVQPPPISQSTSDSSLKSDSSSNKGAKPAVTPVDTTKAAQKPEEEAAALENADVEPDTPKPGVRRKASTLTVTAASGTIPPASPAKSAAIGKTPTTAKPPGTARHPPATTKPPAKPAAATTAPKTPAKAAPSSFKGSATTATAVRPTKTITPQSSIQSLKPQHTGGSVASNASTQRKSASKPTPATPSRVKTPSKVSSTASASRAKSPARARTPAKPTPTTGLYAPTAASLAKARNAPPLPAVAPVKKVLSSEAAERLSKPTQASLSKARPHVTPEKPAPRPSFGGGPGTPMKKAISTTGTTPSKPSTSTPLKKAASASPAVAKGVVSPKKGTAGKAGAIGAGAAGVAATSGVGFESAVVEVVQSQPEVEPEPEPEAPIEEADEEPAAPASNAEEEQHEEEAVPDPEPEPTGEKVGTEIEDMINLLEFTPIAKIREAMDGQENAASENGKAVSAEEVQAEIPDENSE</sequence>
<dbReference type="STRING" id="71717.A0A4Y7SZ65"/>
<evidence type="ECO:0000313" key="2">
    <source>
        <dbReference type="EMBL" id="TEB27011.1"/>
    </source>
</evidence>
<feature type="compositionally biased region" description="Low complexity" evidence="1">
    <location>
        <begin position="260"/>
        <end position="275"/>
    </location>
</feature>
<dbReference type="Proteomes" id="UP000298030">
    <property type="component" value="Unassembled WGS sequence"/>
</dbReference>
<proteinExistence type="predicted"/>
<feature type="compositionally biased region" description="Low complexity" evidence="1">
    <location>
        <begin position="228"/>
        <end position="252"/>
    </location>
</feature>
<feature type="region of interest" description="Disordered" evidence="1">
    <location>
        <begin position="22"/>
        <end position="86"/>
    </location>
</feature>
<dbReference type="EMBL" id="QPFP01000043">
    <property type="protein sequence ID" value="TEB27011.1"/>
    <property type="molecule type" value="Genomic_DNA"/>
</dbReference>
<feature type="compositionally biased region" description="Acidic residues" evidence="1">
    <location>
        <begin position="601"/>
        <end position="611"/>
    </location>
</feature>
<feature type="compositionally biased region" description="Polar residues" evidence="1">
    <location>
        <begin position="24"/>
        <end position="33"/>
    </location>
</feature>
<feature type="region of interest" description="Disordered" evidence="1">
    <location>
        <begin position="506"/>
        <end position="564"/>
    </location>
</feature>